<comment type="subcellular location">
    <subcellularLocation>
        <location evidence="1">Membrane</location>
        <topology evidence="1">Multi-pass membrane protein</topology>
    </subcellularLocation>
</comment>
<dbReference type="Pfam" id="PF13813">
    <property type="entry name" value="MBOAT_2"/>
    <property type="match status" value="1"/>
</dbReference>
<evidence type="ECO:0000313" key="10">
    <source>
        <dbReference type="EMBL" id="KAL2070386.1"/>
    </source>
</evidence>
<evidence type="ECO:0000256" key="8">
    <source>
        <dbReference type="SAM" id="Phobius"/>
    </source>
</evidence>
<sequence>MSGLLSAGLDPRLDPILYVSVQLLASAAVIGFTAPTSFLRHAVVPLLFTCSYSFLMYAKKNIPQPYAVVSSFGIFIFLLSYVSMAIISGWNFESRGPSPKIAEEKKDADSMPRDEEIKSEKKKSGSALQRLTFGLQSMLSFRDCGTPHEVKNVPPFIYNDPSFVPSAAAFITRSAVTAIICYFVIDFIESQPPPPNAAEIFSADKVSVLTRWKEITLEEVVTRIAASSGFWVIMSTTQTLFSSVVNIVSVSLGLSKVENCKALLGPMSEAYTIRGFWGKAWHQVTRKVFATPAAYFVDEFFVFHRHSPPNTYSQIFVTFFISGVVHAIGDWSNGLEWAHSGAIKFFYFQAAGIVVEDAVQLIYRVITGRDLKSPPRLWTRMLGYVWVAFFLLFWTTPGWMYPTARMNLGTQDGKFIPYDFSYFRKYAKQ</sequence>
<dbReference type="InterPro" id="IPR044851">
    <property type="entry name" value="Wax_synthase"/>
</dbReference>
<keyword evidence="3" id="KW-0808">Transferase</keyword>
<keyword evidence="4 8" id="KW-0812">Transmembrane</keyword>
<proteinExistence type="inferred from homology"/>
<comment type="caution">
    <text evidence="10">The sequence shown here is derived from an EMBL/GenBank/DDBJ whole genome shotgun (WGS) entry which is preliminary data.</text>
</comment>
<protein>
    <recommendedName>
        <fullName evidence="9">Wax synthase domain-containing protein</fullName>
    </recommendedName>
</protein>
<accession>A0ABR4CLR8</accession>
<evidence type="ECO:0000256" key="6">
    <source>
        <dbReference type="ARBA" id="ARBA00023136"/>
    </source>
</evidence>
<keyword evidence="11" id="KW-1185">Reference proteome</keyword>
<evidence type="ECO:0000256" key="7">
    <source>
        <dbReference type="SAM" id="MobiDB-lite"/>
    </source>
</evidence>
<dbReference type="PANTHER" id="PTHR31595:SF67">
    <property type="entry name" value="WAX SYNTHASE DOMAIN-CONTAINING PROTEIN"/>
    <property type="match status" value="1"/>
</dbReference>
<evidence type="ECO:0000256" key="1">
    <source>
        <dbReference type="ARBA" id="ARBA00004141"/>
    </source>
</evidence>
<reference evidence="10 11" key="1">
    <citation type="journal article" date="2024" name="Commun. Biol.">
        <title>Comparative genomic analysis of thermophilic fungi reveals convergent evolutionary adaptations and gene losses.</title>
        <authorList>
            <person name="Steindorff A.S."/>
            <person name="Aguilar-Pontes M.V."/>
            <person name="Robinson A.J."/>
            <person name="Andreopoulos B."/>
            <person name="LaButti K."/>
            <person name="Kuo A."/>
            <person name="Mondo S."/>
            <person name="Riley R."/>
            <person name="Otillar R."/>
            <person name="Haridas S."/>
            <person name="Lipzen A."/>
            <person name="Grimwood J."/>
            <person name="Schmutz J."/>
            <person name="Clum A."/>
            <person name="Reid I.D."/>
            <person name="Moisan M.C."/>
            <person name="Butler G."/>
            <person name="Nguyen T.T.M."/>
            <person name="Dewar K."/>
            <person name="Conant G."/>
            <person name="Drula E."/>
            <person name="Henrissat B."/>
            <person name="Hansel C."/>
            <person name="Singer S."/>
            <person name="Hutchinson M.I."/>
            <person name="de Vries R.P."/>
            <person name="Natvig D.O."/>
            <person name="Powell A.J."/>
            <person name="Tsang A."/>
            <person name="Grigoriev I.V."/>
        </authorList>
    </citation>
    <scope>NUCLEOTIDE SEQUENCE [LARGE SCALE GENOMIC DNA]</scope>
    <source>
        <strain evidence="10 11">CBS 494.80</strain>
    </source>
</reference>
<evidence type="ECO:0000259" key="9">
    <source>
        <dbReference type="Pfam" id="PF13813"/>
    </source>
</evidence>
<dbReference type="PANTHER" id="PTHR31595">
    <property type="entry name" value="LONG-CHAIN-ALCOHOL O-FATTY-ACYLTRANSFERASE 3-RELATED"/>
    <property type="match status" value="1"/>
</dbReference>
<keyword evidence="5 8" id="KW-1133">Transmembrane helix</keyword>
<feature type="compositionally biased region" description="Basic and acidic residues" evidence="7">
    <location>
        <begin position="101"/>
        <end position="123"/>
    </location>
</feature>
<feature type="transmembrane region" description="Helical" evidence="8">
    <location>
        <begin position="381"/>
        <end position="401"/>
    </location>
</feature>
<feature type="region of interest" description="Disordered" evidence="7">
    <location>
        <begin position="99"/>
        <end position="124"/>
    </location>
</feature>
<dbReference type="Proteomes" id="UP001595075">
    <property type="component" value="Unassembled WGS sequence"/>
</dbReference>
<evidence type="ECO:0000256" key="3">
    <source>
        <dbReference type="ARBA" id="ARBA00022679"/>
    </source>
</evidence>
<keyword evidence="6 8" id="KW-0472">Membrane</keyword>
<comment type="similarity">
    <text evidence="2">Belongs to the wax synthase family.</text>
</comment>
<evidence type="ECO:0000256" key="5">
    <source>
        <dbReference type="ARBA" id="ARBA00022989"/>
    </source>
</evidence>
<feature type="transmembrane region" description="Helical" evidence="8">
    <location>
        <begin position="38"/>
        <end position="58"/>
    </location>
</feature>
<feature type="transmembrane region" description="Helical" evidence="8">
    <location>
        <begin position="12"/>
        <end position="32"/>
    </location>
</feature>
<evidence type="ECO:0000256" key="2">
    <source>
        <dbReference type="ARBA" id="ARBA00007282"/>
    </source>
</evidence>
<evidence type="ECO:0000256" key="4">
    <source>
        <dbReference type="ARBA" id="ARBA00022692"/>
    </source>
</evidence>
<gene>
    <name evidence="10" type="ORF">VTL71DRAFT_13412</name>
</gene>
<evidence type="ECO:0000313" key="11">
    <source>
        <dbReference type="Proteomes" id="UP001595075"/>
    </source>
</evidence>
<dbReference type="EMBL" id="JAZHXI010000006">
    <property type="protein sequence ID" value="KAL2070386.1"/>
    <property type="molecule type" value="Genomic_DNA"/>
</dbReference>
<feature type="domain" description="Wax synthase" evidence="9">
    <location>
        <begin position="261"/>
        <end position="347"/>
    </location>
</feature>
<organism evidence="10 11">
    <name type="scientific">Oculimacula yallundae</name>
    <dbReference type="NCBI Taxonomy" id="86028"/>
    <lineage>
        <taxon>Eukaryota</taxon>
        <taxon>Fungi</taxon>
        <taxon>Dikarya</taxon>
        <taxon>Ascomycota</taxon>
        <taxon>Pezizomycotina</taxon>
        <taxon>Leotiomycetes</taxon>
        <taxon>Helotiales</taxon>
        <taxon>Ploettnerulaceae</taxon>
        <taxon>Oculimacula</taxon>
    </lineage>
</organism>
<name>A0ABR4CLR8_9HELO</name>
<dbReference type="InterPro" id="IPR032805">
    <property type="entry name" value="Wax_synthase_dom"/>
</dbReference>
<feature type="transmembrane region" description="Helical" evidence="8">
    <location>
        <begin position="65"/>
        <end position="90"/>
    </location>
</feature>